<organism evidence="3 4">
    <name type="scientific">Meganyctiphanes norvegica</name>
    <name type="common">Northern krill</name>
    <name type="synonym">Thysanopoda norvegica</name>
    <dbReference type="NCBI Taxonomy" id="48144"/>
    <lineage>
        <taxon>Eukaryota</taxon>
        <taxon>Metazoa</taxon>
        <taxon>Ecdysozoa</taxon>
        <taxon>Arthropoda</taxon>
        <taxon>Crustacea</taxon>
        <taxon>Multicrustacea</taxon>
        <taxon>Malacostraca</taxon>
        <taxon>Eumalacostraca</taxon>
        <taxon>Eucarida</taxon>
        <taxon>Euphausiacea</taxon>
        <taxon>Euphausiidae</taxon>
        <taxon>Meganyctiphanes</taxon>
    </lineage>
</organism>
<evidence type="ECO:0000256" key="2">
    <source>
        <dbReference type="SAM" id="Phobius"/>
    </source>
</evidence>
<dbReference type="GO" id="GO:0005509">
    <property type="term" value="F:calcium ion binding"/>
    <property type="evidence" value="ECO:0007669"/>
    <property type="project" value="InterPro"/>
</dbReference>
<feature type="compositionally biased region" description="Polar residues" evidence="1">
    <location>
        <begin position="108"/>
        <end position="117"/>
    </location>
</feature>
<keyword evidence="2" id="KW-0812">Transmembrane</keyword>
<proteinExistence type="predicted"/>
<protein>
    <submittedName>
        <fullName evidence="3">Uncharacterized protein</fullName>
    </submittedName>
</protein>
<dbReference type="InterPro" id="IPR015919">
    <property type="entry name" value="Cadherin-like_sf"/>
</dbReference>
<dbReference type="GO" id="GO:0016020">
    <property type="term" value="C:membrane"/>
    <property type="evidence" value="ECO:0007669"/>
    <property type="project" value="InterPro"/>
</dbReference>
<dbReference type="Gene3D" id="2.60.40.60">
    <property type="entry name" value="Cadherins"/>
    <property type="match status" value="1"/>
</dbReference>
<reference evidence="3 4" key="1">
    <citation type="submission" date="2024-05" db="EMBL/GenBank/DDBJ databases">
        <authorList>
            <person name="Wallberg A."/>
        </authorList>
    </citation>
    <scope>NUCLEOTIDE SEQUENCE [LARGE SCALE GENOMIC DNA]</scope>
</reference>
<dbReference type="SUPFAM" id="SSF49313">
    <property type="entry name" value="Cadherin-like"/>
    <property type="match status" value="1"/>
</dbReference>
<gene>
    <name evidence="3" type="ORF">MNOR_LOCUS22699</name>
</gene>
<comment type="caution">
    <text evidence="3">The sequence shown here is derived from an EMBL/GenBank/DDBJ whole genome shotgun (WGS) entry which is preliminary data.</text>
</comment>
<dbReference type="Proteomes" id="UP001497623">
    <property type="component" value="Unassembled WGS sequence"/>
</dbReference>
<name>A0AAV2RF56_MEGNR</name>
<accession>A0AAV2RF56</accession>
<sequence>MAVDSPREDCAPHMTLRWALRHPSRPPTHPREWWGWVATWAAKRRPREPNETQLVSCGQQEPVEINPCSTGTSSLTCVCRDTQQNPHGDQINTFNSSDWNQKQKKDNGLNQTNSFNKYLTNTNHNPSRTGLFHLNPGYYLALLVTLLIFCSVPCGAVVPSFYEAMRMSVLRLPADTDPGSIIFRLRARDGDRNYPLTFDVRGNIGRNLIRIQAHNCSRNQYFCDADVYLKVPLEEGRLYNFNLTVYDTNNDRTEVLARIEATNGRTANSDIFLKYSPTAVIPEDMKPGQDAVVTTMVVRTRRQSNFVDFRIQGESAWLFSMTSRLHGPDSNTGSLVLKNKLDYETTNLHQLLICAL</sequence>
<keyword evidence="4" id="KW-1185">Reference proteome</keyword>
<evidence type="ECO:0000313" key="3">
    <source>
        <dbReference type="EMBL" id="CAL4121837.1"/>
    </source>
</evidence>
<feature type="region of interest" description="Disordered" evidence="1">
    <location>
        <begin position="94"/>
        <end position="117"/>
    </location>
</feature>
<dbReference type="AlphaFoldDB" id="A0AAV2RF56"/>
<keyword evidence="2" id="KW-1133">Transmembrane helix</keyword>
<feature type="non-terminal residue" evidence="3">
    <location>
        <position position="356"/>
    </location>
</feature>
<dbReference type="EMBL" id="CAXKWB010019349">
    <property type="protein sequence ID" value="CAL4121837.1"/>
    <property type="molecule type" value="Genomic_DNA"/>
</dbReference>
<keyword evidence="2" id="KW-0472">Membrane</keyword>
<evidence type="ECO:0000256" key="1">
    <source>
        <dbReference type="SAM" id="MobiDB-lite"/>
    </source>
</evidence>
<dbReference type="CDD" id="cd11304">
    <property type="entry name" value="Cadherin_repeat"/>
    <property type="match status" value="2"/>
</dbReference>
<evidence type="ECO:0000313" key="4">
    <source>
        <dbReference type="Proteomes" id="UP001497623"/>
    </source>
</evidence>
<feature type="transmembrane region" description="Helical" evidence="2">
    <location>
        <begin position="138"/>
        <end position="162"/>
    </location>
</feature>